<comment type="similarity">
    <text evidence="1">Belongs to the peptidase S33 family.</text>
</comment>
<proteinExistence type="inferred from homology"/>
<dbReference type="AlphaFoldDB" id="A0A0G4PR74"/>
<accession>A0A0G4PR74</accession>
<dbReference type="GO" id="GO:0097176">
    <property type="term" value="P:epoxide metabolic process"/>
    <property type="evidence" value="ECO:0007669"/>
    <property type="project" value="TreeGrafter"/>
</dbReference>
<feature type="domain" description="Epoxide hydrolase N-terminal" evidence="3">
    <location>
        <begin position="13"/>
        <end position="60"/>
    </location>
</feature>
<evidence type="ECO:0000256" key="2">
    <source>
        <dbReference type="ARBA" id="ARBA00022801"/>
    </source>
</evidence>
<dbReference type="PANTHER" id="PTHR21661:SF39">
    <property type="entry name" value="HYDROLASE, PUTATIVE (AFU_ORTHOLOGUE AFUA_3G08960)-RELATED"/>
    <property type="match status" value="1"/>
</dbReference>
<evidence type="ECO:0000313" key="4">
    <source>
        <dbReference type="EMBL" id="CRL28914.1"/>
    </source>
</evidence>
<dbReference type="GO" id="GO:0004301">
    <property type="term" value="F:epoxide hydrolase activity"/>
    <property type="evidence" value="ECO:0007669"/>
    <property type="project" value="TreeGrafter"/>
</dbReference>
<dbReference type="EMBL" id="HG793164">
    <property type="protein sequence ID" value="CRL28914.1"/>
    <property type="molecule type" value="Genomic_DNA"/>
</dbReference>
<protein>
    <submittedName>
        <fullName evidence="4">Epoxide hydrolase, N-terminal</fullName>
    </submittedName>
</protein>
<keyword evidence="2 4" id="KW-0378">Hydrolase</keyword>
<keyword evidence="5" id="KW-1185">Reference proteome</keyword>
<evidence type="ECO:0000256" key="1">
    <source>
        <dbReference type="ARBA" id="ARBA00010088"/>
    </source>
</evidence>
<dbReference type="InterPro" id="IPR029058">
    <property type="entry name" value="AB_hydrolase_fold"/>
</dbReference>
<evidence type="ECO:0000313" key="5">
    <source>
        <dbReference type="Proteomes" id="UP000053732"/>
    </source>
</evidence>
<dbReference type="STRING" id="1429867.A0A0G4PR74"/>
<dbReference type="SUPFAM" id="SSF53474">
    <property type="entry name" value="alpha/beta-Hydrolases"/>
    <property type="match status" value="1"/>
</dbReference>
<dbReference type="GO" id="GO:0017000">
    <property type="term" value="P:antibiotic biosynthetic process"/>
    <property type="evidence" value="ECO:0007669"/>
    <property type="project" value="UniProtKB-ARBA"/>
</dbReference>
<dbReference type="Proteomes" id="UP000053732">
    <property type="component" value="Unassembled WGS sequence"/>
</dbReference>
<reference evidence="4 5" key="1">
    <citation type="journal article" date="2014" name="Nat. Commun.">
        <title>Multiple recent horizontal transfers of a large genomic region in cheese making fungi.</title>
        <authorList>
            <person name="Cheeseman K."/>
            <person name="Ropars J."/>
            <person name="Renault P."/>
            <person name="Dupont J."/>
            <person name="Gouzy J."/>
            <person name="Branca A."/>
            <person name="Abraham A.L."/>
            <person name="Ceppi M."/>
            <person name="Conseiller E."/>
            <person name="Debuchy R."/>
            <person name="Malagnac F."/>
            <person name="Goarin A."/>
            <person name="Silar P."/>
            <person name="Lacoste S."/>
            <person name="Sallet E."/>
            <person name="Bensimon A."/>
            <person name="Giraud T."/>
            <person name="Brygoo Y."/>
        </authorList>
    </citation>
    <scope>NUCLEOTIDE SEQUENCE [LARGE SCALE GENOMIC DNA]</scope>
    <source>
        <strain evidence="5">FM 013</strain>
    </source>
</reference>
<evidence type="ECO:0000259" key="3">
    <source>
        <dbReference type="Pfam" id="PF06441"/>
    </source>
</evidence>
<dbReference type="GO" id="GO:0072330">
    <property type="term" value="P:monocarboxylic acid biosynthetic process"/>
    <property type="evidence" value="ECO:0007669"/>
    <property type="project" value="UniProtKB-ARBA"/>
</dbReference>
<gene>
    <name evidence="4" type="ORF">PCAMFM013_S031g000082</name>
</gene>
<dbReference type="Pfam" id="PF06441">
    <property type="entry name" value="EHN"/>
    <property type="match status" value="1"/>
</dbReference>
<dbReference type="InterPro" id="IPR010497">
    <property type="entry name" value="Epoxide_hydro_N"/>
</dbReference>
<sequence>MTIQDLWLRSYVTKGRINSFPHFTTDVNAVNIHFVGIFPQKKDAVPILLIHGWPGSFLEFLPILQKFKDEYTPETLPYHLIVPSLPGYAFSSGTPLDRDFSTGDVAGDDIGSRIARNLGVDHESCKVNLVLMKCPDNMTDDHLNAYEIEGVEKMQYFMAFGSGYATEQGARPSTIGHVVSSSLLALLARSIPKYRRQYRE</sequence>
<dbReference type="PANTHER" id="PTHR21661">
    <property type="entry name" value="EPOXIDE HYDROLASE 1-RELATED"/>
    <property type="match status" value="1"/>
</dbReference>
<dbReference type="Gene3D" id="3.40.50.1820">
    <property type="entry name" value="alpha/beta hydrolase"/>
    <property type="match status" value="2"/>
</dbReference>
<name>A0A0G4PR74_PENC3</name>
<organism evidence="4 5">
    <name type="scientific">Penicillium camemberti (strain FM 013)</name>
    <dbReference type="NCBI Taxonomy" id="1429867"/>
    <lineage>
        <taxon>Eukaryota</taxon>
        <taxon>Fungi</taxon>
        <taxon>Dikarya</taxon>
        <taxon>Ascomycota</taxon>
        <taxon>Pezizomycotina</taxon>
        <taxon>Eurotiomycetes</taxon>
        <taxon>Eurotiomycetidae</taxon>
        <taxon>Eurotiales</taxon>
        <taxon>Aspergillaceae</taxon>
        <taxon>Penicillium</taxon>
    </lineage>
</organism>